<dbReference type="HOGENOM" id="CLU_267962_0_0_1"/>
<feature type="region of interest" description="Disordered" evidence="1">
    <location>
        <begin position="188"/>
        <end position="261"/>
    </location>
</feature>
<feature type="compositionally biased region" description="Polar residues" evidence="1">
    <location>
        <begin position="1197"/>
        <end position="1207"/>
    </location>
</feature>
<comment type="caution">
    <text evidence="2">The sequence shown here is derived from an EMBL/GenBank/DDBJ whole genome shotgun (WGS) entry which is preliminary data.</text>
</comment>
<organism evidence="2 3">
    <name type="scientific">Sclerotinia borealis (strain F-4128)</name>
    <dbReference type="NCBI Taxonomy" id="1432307"/>
    <lineage>
        <taxon>Eukaryota</taxon>
        <taxon>Fungi</taxon>
        <taxon>Dikarya</taxon>
        <taxon>Ascomycota</taxon>
        <taxon>Pezizomycotina</taxon>
        <taxon>Leotiomycetes</taxon>
        <taxon>Helotiales</taxon>
        <taxon>Sclerotiniaceae</taxon>
        <taxon>Sclerotinia</taxon>
    </lineage>
</organism>
<feature type="compositionally biased region" description="Polar residues" evidence="1">
    <location>
        <begin position="786"/>
        <end position="820"/>
    </location>
</feature>
<feature type="compositionally biased region" description="Polar residues" evidence="1">
    <location>
        <begin position="1132"/>
        <end position="1141"/>
    </location>
</feature>
<feature type="compositionally biased region" description="Acidic residues" evidence="1">
    <location>
        <begin position="1056"/>
        <end position="1065"/>
    </location>
</feature>
<feature type="compositionally biased region" description="Polar residues" evidence="1">
    <location>
        <begin position="197"/>
        <end position="209"/>
    </location>
</feature>
<evidence type="ECO:0000313" key="3">
    <source>
        <dbReference type="Proteomes" id="UP000019487"/>
    </source>
</evidence>
<feature type="compositionally biased region" description="Acidic residues" evidence="1">
    <location>
        <begin position="1005"/>
        <end position="1017"/>
    </location>
</feature>
<feature type="region of interest" description="Disordered" evidence="1">
    <location>
        <begin position="534"/>
        <end position="580"/>
    </location>
</feature>
<dbReference type="OrthoDB" id="3550207at2759"/>
<reference evidence="2 3" key="1">
    <citation type="journal article" date="2014" name="Genome Announc.">
        <title>Draft genome sequence of Sclerotinia borealis, a psychrophilic plant pathogenic fungus.</title>
        <authorList>
            <person name="Mardanov A.V."/>
            <person name="Beletsky A.V."/>
            <person name="Kadnikov V.V."/>
            <person name="Ignatov A.N."/>
            <person name="Ravin N.V."/>
        </authorList>
    </citation>
    <scope>NUCLEOTIDE SEQUENCE [LARGE SCALE GENOMIC DNA]</scope>
    <source>
        <strain evidence="3">F-4157</strain>
    </source>
</reference>
<accession>W9BYR9</accession>
<name>W9BYR9_SCLBF</name>
<feature type="compositionally biased region" description="Polar residues" evidence="1">
    <location>
        <begin position="993"/>
        <end position="1002"/>
    </location>
</feature>
<feature type="compositionally biased region" description="Polar residues" evidence="1">
    <location>
        <begin position="541"/>
        <end position="563"/>
    </location>
</feature>
<feature type="compositionally biased region" description="Polar residues" evidence="1">
    <location>
        <begin position="401"/>
        <end position="412"/>
    </location>
</feature>
<feature type="region of interest" description="Disordered" evidence="1">
    <location>
        <begin position="324"/>
        <end position="455"/>
    </location>
</feature>
<feature type="region of interest" description="Disordered" evidence="1">
    <location>
        <begin position="989"/>
        <end position="1221"/>
    </location>
</feature>
<gene>
    <name evidence="2" type="ORF">SBOR_9866</name>
</gene>
<dbReference type="EMBL" id="AYSA01000790">
    <property type="protein sequence ID" value="ESZ89747.1"/>
    <property type="molecule type" value="Genomic_DNA"/>
</dbReference>
<feature type="compositionally biased region" description="Polar residues" evidence="1">
    <location>
        <begin position="734"/>
        <end position="750"/>
    </location>
</feature>
<protein>
    <submittedName>
        <fullName evidence="2">Uncharacterized protein</fullName>
    </submittedName>
</protein>
<dbReference type="Proteomes" id="UP000019487">
    <property type="component" value="Unassembled WGS sequence"/>
</dbReference>
<sequence length="1298" mass="144195">MDMAAQQAAIIAKIFSYKPDTWVTATISEIEKVPEEDQAEFVKSLLDGIAAYKAKVLNASSILQRGPNLNPEVNIRAWGMMHARFLARLFIKHPTLCERLCVKVENDTYNPGWRIEVKRFREIENHKERIEADVEEACVKSQLYLSSHSGYDFHITYNHSSTNGSHSEAVSIPQVEVQGHQSAAEYFVTRPKPPMRASSSGIDSLQVDGTDNRNLDESQRGSDSNPPSRMEPQMGLFKVDGGNDGSADTSSHDRTRSSHSKHVRFALAVEKNAAAELETISKMDVSSLYLSPQERAHQLHLERQRQAEAAFQDDDLYGVSDEELHRSASAKPNKGKGVVRPDNKSLNTVSTRRRSAVKPEVFDSDDETHLTPIDSDSDATISDNGEGDDGASLAGDHHRSSLSSQSRETALNRQLAKIQVTTDGEARAPELDSETEDDAKGEGSSPLESIDGDNEERFSLREMIDAMEYVAEHPWVCEHGMVDHVWDEYKLFHEYKTEALKIAQDEMEEMQRAAVNKAAASTRKGKEVDRVTTAIHRTRSTDQSLPTYSAPSRRATGSASQQKTVHDANASRSTSVDKGKRVSVTANSAYRNRELLQISAVYDALPNRAPASHSPTSSAYSPPRRRTVSASQERVVHSDDATDAPSADNSPIIPQASPTASETRKRMQIAAVYNSLGRQNEMPRRAFAYDGARDDKEEEEIVAELAISKLGRTRSLQPAGEYRSTRRQGPPSFTLKQEVTAPSTFGLRSSSHQDEVTHSGSFSSNYGEDSYMDLDTNLTPPRHRSATTSGQNQEDPLSNPTSASQAAEATEDTTSGPTTHSLDHQPTDYNSPSQSPHHITTYDGPQEEEPWFIGDEASTFGTPGMYLNTDWHPAPTWTPVNKPKQTQTYAGNANHHDFSPGNISNPPVQHIGRSFGRRNAFSAQGMGSDGFFDFGDVHQSFGASGSMNPFSFEDSFRGQFDNINQFVEGDMNQFFDQEDDDDAELFVVEETPCRTQVAGTRNQEQDSDMGEDNDDFQVDGNQSFDDDDDEESVKIQTPSKKPTIRVRVSGARNQEEDSYMIDDNDDARYEGNQSFDDEDEDVEIQTPTKKPTLRIRVSGTRNQEQDIVMVDDNDYLHSDSHQSATDEDEDQATNNQTSTIPPSRRSRQPASKARKASRKTTTTTTNKAKLSKRIDKKRYDKTIGGYRKGKGDEQPYEAQSTKRQALSTLERRQTRQTRQTALGAELAVRDPVSTSIRLPTEASSSDGQDVPAARKIVLRWKVGGRDVGNVEVGDGEIVKDKERELDFDFDAEDLDQDL</sequence>
<evidence type="ECO:0000256" key="1">
    <source>
        <dbReference type="SAM" id="MobiDB-lite"/>
    </source>
</evidence>
<keyword evidence="3" id="KW-1185">Reference proteome</keyword>
<feature type="compositionally biased region" description="Basic residues" evidence="1">
    <location>
        <begin position="1144"/>
        <end position="1158"/>
    </location>
</feature>
<proteinExistence type="predicted"/>
<feature type="region of interest" description="Disordered" evidence="1">
    <location>
        <begin position="607"/>
        <end position="665"/>
    </location>
</feature>
<feature type="region of interest" description="Disordered" evidence="1">
    <location>
        <begin position="716"/>
        <end position="849"/>
    </location>
</feature>
<feature type="compositionally biased region" description="Polar residues" evidence="1">
    <location>
        <begin position="827"/>
        <end position="838"/>
    </location>
</feature>
<evidence type="ECO:0000313" key="2">
    <source>
        <dbReference type="EMBL" id="ESZ89747.1"/>
    </source>
</evidence>
<feature type="compositionally biased region" description="Basic and acidic residues" evidence="1">
    <location>
        <begin position="210"/>
        <end position="220"/>
    </location>
</feature>
<feature type="compositionally biased region" description="Low complexity" evidence="1">
    <location>
        <begin position="1159"/>
        <end position="1168"/>
    </location>
</feature>
<feature type="compositionally biased region" description="Polar residues" evidence="1">
    <location>
        <begin position="758"/>
        <end position="767"/>
    </location>
</feature>